<keyword evidence="1" id="KW-0732">Signal</keyword>
<feature type="chain" id="PRO_5008889336" evidence="1">
    <location>
        <begin position="19"/>
        <end position="56"/>
    </location>
</feature>
<dbReference type="EMBL" id="LUGH01001407">
    <property type="protein sequence ID" value="OBZ81145.1"/>
    <property type="molecule type" value="Genomic_DNA"/>
</dbReference>
<keyword evidence="3" id="KW-1185">Reference proteome</keyword>
<dbReference type="Proteomes" id="UP000093000">
    <property type="component" value="Unassembled WGS sequence"/>
</dbReference>
<accession>A0A1C7MW85</accession>
<organism evidence="2 3">
    <name type="scientific">Choanephora cucurbitarum</name>
    <dbReference type="NCBI Taxonomy" id="101091"/>
    <lineage>
        <taxon>Eukaryota</taxon>
        <taxon>Fungi</taxon>
        <taxon>Fungi incertae sedis</taxon>
        <taxon>Mucoromycota</taxon>
        <taxon>Mucoromycotina</taxon>
        <taxon>Mucoromycetes</taxon>
        <taxon>Mucorales</taxon>
        <taxon>Mucorineae</taxon>
        <taxon>Choanephoraceae</taxon>
        <taxon>Choanephoroideae</taxon>
        <taxon>Choanephora</taxon>
    </lineage>
</organism>
<feature type="non-terminal residue" evidence="2">
    <location>
        <position position="56"/>
    </location>
</feature>
<gene>
    <name evidence="2" type="ORF">A0J61_10805</name>
</gene>
<feature type="signal peptide" evidence="1">
    <location>
        <begin position="1"/>
        <end position="18"/>
    </location>
</feature>
<name>A0A1C7MW85_9FUNG</name>
<protein>
    <submittedName>
        <fullName evidence="2">Uncharacterized protein</fullName>
    </submittedName>
</protein>
<proteinExistence type="predicted"/>
<sequence length="56" mass="5984">MKLTVATLVLAAAFGVQAISLNSIDKREKRVPVTDPLCKPLTGCYHKACNTKSHSG</sequence>
<reference evidence="2 3" key="1">
    <citation type="submission" date="2016-03" db="EMBL/GenBank/DDBJ databases">
        <title>Choanephora cucurbitarum.</title>
        <authorList>
            <person name="Min B."/>
            <person name="Park H."/>
            <person name="Park J.-H."/>
            <person name="Shin H.-D."/>
            <person name="Choi I.-G."/>
        </authorList>
    </citation>
    <scope>NUCLEOTIDE SEQUENCE [LARGE SCALE GENOMIC DNA]</scope>
    <source>
        <strain evidence="2 3">KUS-F28377</strain>
    </source>
</reference>
<evidence type="ECO:0000313" key="3">
    <source>
        <dbReference type="Proteomes" id="UP000093000"/>
    </source>
</evidence>
<dbReference type="AlphaFoldDB" id="A0A1C7MW85"/>
<evidence type="ECO:0000313" key="2">
    <source>
        <dbReference type="EMBL" id="OBZ81145.1"/>
    </source>
</evidence>
<evidence type="ECO:0000256" key="1">
    <source>
        <dbReference type="SAM" id="SignalP"/>
    </source>
</evidence>
<dbReference type="InParanoid" id="A0A1C7MW85"/>
<comment type="caution">
    <text evidence="2">The sequence shown here is derived from an EMBL/GenBank/DDBJ whole genome shotgun (WGS) entry which is preliminary data.</text>
</comment>